<proteinExistence type="predicted"/>
<name>A0ABD1NHV2_9FABA</name>
<feature type="region of interest" description="Disordered" evidence="2">
    <location>
        <begin position="72"/>
        <end position="105"/>
    </location>
</feature>
<gene>
    <name evidence="3" type="ORF">Fmac_001709</name>
</gene>
<dbReference type="InterPro" id="IPR036322">
    <property type="entry name" value="WD40_repeat_dom_sf"/>
</dbReference>
<dbReference type="InterPro" id="IPR044715">
    <property type="entry name" value="WDR86-like"/>
</dbReference>
<protein>
    <submittedName>
        <fullName evidence="3">Uncharacterized protein</fullName>
    </submittedName>
</protein>
<dbReference type="PANTHER" id="PTHR44489:SF14">
    <property type="entry name" value="ZINC FINGER CCCH DOMAIN-CONTAINING PROTEIN 59-RELATED"/>
    <property type="match status" value="1"/>
</dbReference>
<feature type="repeat" description="WD" evidence="1">
    <location>
        <begin position="259"/>
        <end position="289"/>
    </location>
</feature>
<evidence type="ECO:0000313" key="4">
    <source>
        <dbReference type="Proteomes" id="UP001603857"/>
    </source>
</evidence>
<dbReference type="InterPro" id="IPR001680">
    <property type="entry name" value="WD40_rpt"/>
</dbReference>
<sequence length="497" mass="55529">MKVMTFQYLFEQQICDRLAIGSNAIRINIQGAQRRRADIQGWKRAKRYAAAMHQEREVEGKFHHIYITHKREKKDNQRLVREEGAHGGGRGRKKGGGERSEARWKARVEGLEVRVTRMEGDRGGESSESRGWEREERGVTRLGNVWRDEAVGGGGAGGGALRPEGSGWVGEIYKEASFPPVIITQTRNNISEASVAKPCHKSSSRNNGSETSVAKNFDKLSSSTVCKYIGQMEIVYGQQCRNFHSWFRRDHCLSSAAKLQEHKEVLDFVNLGSDKLFSGSTDGTVRAWDCHTGGYCAWNIQTSSEFTLDGPKGQVLTMIVGNDTLFAGGEDGVISGWRGSSEASSSSPSELVAPLTGNSRAVVSLTVGLLNRLFLEKGHLFAKKEVSKLELGHEGLFFTRDETGLLTVWKWMDELKVASTVRPLSVSLMLLSYLLLMGEDNVRWLQRKEMKMTMKMKMKMKGGDNVSVDEDEQKNGNENIEDDEDEQDNDDDYDNGK</sequence>
<reference evidence="3 4" key="1">
    <citation type="submission" date="2024-08" db="EMBL/GenBank/DDBJ databases">
        <title>Insights into the chromosomal genome structure of Flemingia macrophylla.</title>
        <authorList>
            <person name="Ding Y."/>
            <person name="Zhao Y."/>
            <person name="Bi W."/>
            <person name="Wu M."/>
            <person name="Zhao G."/>
            <person name="Gong Y."/>
            <person name="Li W."/>
            <person name="Zhang P."/>
        </authorList>
    </citation>
    <scope>NUCLEOTIDE SEQUENCE [LARGE SCALE GENOMIC DNA]</scope>
    <source>
        <strain evidence="3">DYQJB</strain>
        <tissue evidence="3">Leaf</tissue>
    </source>
</reference>
<keyword evidence="4" id="KW-1185">Reference proteome</keyword>
<evidence type="ECO:0000256" key="1">
    <source>
        <dbReference type="PROSITE-ProRule" id="PRU00221"/>
    </source>
</evidence>
<feature type="compositionally biased region" description="Basic and acidic residues" evidence="2">
    <location>
        <begin position="73"/>
        <end position="85"/>
    </location>
</feature>
<dbReference type="SUPFAM" id="SSF50978">
    <property type="entry name" value="WD40 repeat-like"/>
    <property type="match status" value="1"/>
</dbReference>
<dbReference type="SMART" id="SM00320">
    <property type="entry name" value="WD40"/>
    <property type="match status" value="2"/>
</dbReference>
<dbReference type="InterPro" id="IPR015943">
    <property type="entry name" value="WD40/YVTN_repeat-like_dom_sf"/>
</dbReference>
<dbReference type="PANTHER" id="PTHR44489">
    <property type="match status" value="1"/>
</dbReference>
<dbReference type="Gene3D" id="2.130.10.10">
    <property type="entry name" value="YVTN repeat-like/Quinoprotein amine dehydrogenase"/>
    <property type="match status" value="1"/>
</dbReference>
<feature type="compositionally biased region" description="Basic and acidic residues" evidence="2">
    <location>
        <begin position="95"/>
        <end position="105"/>
    </location>
</feature>
<evidence type="ECO:0000313" key="3">
    <source>
        <dbReference type="EMBL" id="KAL2347709.1"/>
    </source>
</evidence>
<dbReference type="Proteomes" id="UP001603857">
    <property type="component" value="Unassembled WGS sequence"/>
</dbReference>
<feature type="region of interest" description="Disordered" evidence="2">
    <location>
        <begin position="460"/>
        <end position="497"/>
    </location>
</feature>
<feature type="compositionally biased region" description="Acidic residues" evidence="2">
    <location>
        <begin position="479"/>
        <end position="497"/>
    </location>
</feature>
<evidence type="ECO:0000256" key="2">
    <source>
        <dbReference type="SAM" id="MobiDB-lite"/>
    </source>
</evidence>
<dbReference type="AlphaFoldDB" id="A0ABD1NHV2"/>
<accession>A0ABD1NHV2</accession>
<keyword evidence="1" id="KW-0853">WD repeat</keyword>
<organism evidence="3 4">
    <name type="scientific">Flemingia macrophylla</name>
    <dbReference type="NCBI Taxonomy" id="520843"/>
    <lineage>
        <taxon>Eukaryota</taxon>
        <taxon>Viridiplantae</taxon>
        <taxon>Streptophyta</taxon>
        <taxon>Embryophyta</taxon>
        <taxon>Tracheophyta</taxon>
        <taxon>Spermatophyta</taxon>
        <taxon>Magnoliopsida</taxon>
        <taxon>eudicotyledons</taxon>
        <taxon>Gunneridae</taxon>
        <taxon>Pentapetalae</taxon>
        <taxon>rosids</taxon>
        <taxon>fabids</taxon>
        <taxon>Fabales</taxon>
        <taxon>Fabaceae</taxon>
        <taxon>Papilionoideae</taxon>
        <taxon>50 kb inversion clade</taxon>
        <taxon>NPAAA clade</taxon>
        <taxon>indigoferoid/millettioid clade</taxon>
        <taxon>Phaseoleae</taxon>
        <taxon>Flemingia</taxon>
    </lineage>
</organism>
<dbReference type="EMBL" id="JBGMDY010000001">
    <property type="protein sequence ID" value="KAL2347709.1"/>
    <property type="molecule type" value="Genomic_DNA"/>
</dbReference>
<dbReference type="PROSITE" id="PS50082">
    <property type="entry name" value="WD_REPEATS_2"/>
    <property type="match status" value="1"/>
</dbReference>
<comment type="caution">
    <text evidence="3">The sequence shown here is derived from an EMBL/GenBank/DDBJ whole genome shotgun (WGS) entry which is preliminary data.</text>
</comment>